<gene>
    <name evidence="6" type="ORF">SAMN05421636_11236</name>
</gene>
<dbReference type="Gene3D" id="3.20.20.140">
    <property type="entry name" value="Metal-dependent hydrolases"/>
    <property type="match status" value="1"/>
</dbReference>
<dbReference type="Pfam" id="PF02126">
    <property type="entry name" value="PTE"/>
    <property type="match status" value="1"/>
</dbReference>
<dbReference type="PROSITE" id="PS51347">
    <property type="entry name" value="PHOSPHOTRIESTERASE_2"/>
    <property type="match status" value="1"/>
</dbReference>
<dbReference type="AlphaFoldDB" id="A0A1G7II09"/>
<dbReference type="SUPFAM" id="SSF51556">
    <property type="entry name" value="Metallo-dependent hydrolases"/>
    <property type="match status" value="1"/>
</dbReference>
<keyword evidence="2" id="KW-0378">Hydrolase</keyword>
<evidence type="ECO:0000313" key="6">
    <source>
        <dbReference type="EMBL" id="SDF12283.1"/>
    </source>
</evidence>
<feature type="binding site" evidence="4">
    <location>
        <position position="73"/>
    </location>
    <ligand>
        <name>Zn(2+)</name>
        <dbReference type="ChEBI" id="CHEBI:29105"/>
        <label>1</label>
    </ligand>
</feature>
<proteinExistence type="inferred from homology"/>
<feature type="binding site" evidence="4">
    <location>
        <position position="225"/>
    </location>
    <ligand>
        <name>Zn(2+)</name>
        <dbReference type="ChEBI" id="CHEBI:29105"/>
        <label>2</label>
    </ligand>
</feature>
<dbReference type="EMBL" id="FNAO01000012">
    <property type="protein sequence ID" value="SDF12283.1"/>
    <property type="molecule type" value="Genomic_DNA"/>
</dbReference>
<accession>A0A1G7II09</accession>
<name>A0A1G7II09_9FLAO</name>
<feature type="binding site" description="via carbamate group" evidence="4">
    <location>
        <position position="191"/>
    </location>
    <ligand>
        <name>Zn(2+)</name>
        <dbReference type="ChEBI" id="CHEBI:29105"/>
        <label>2</label>
    </ligand>
</feature>
<feature type="binding site" evidence="4">
    <location>
        <position position="75"/>
    </location>
    <ligand>
        <name>Zn(2+)</name>
        <dbReference type="ChEBI" id="CHEBI:29105"/>
        <label>1</label>
    </ligand>
</feature>
<organism evidence="6 7">
    <name type="scientific">Pricia antarctica</name>
    <dbReference type="NCBI Taxonomy" id="641691"/>
    <lineage>
        <taxon>Bacteria</taxon>
        <taxon>Pseudomonadati</taxon>
        <taxon>Bacteroidota</taxon>
        <taxon>Flavobacteriia</taxon>
        <taxon>Flavobacteriales</taxon>
        <taxon>Flavobacteriaceae</taxon>
        <taxon>Pricia</taxon>
    </lineage>
</organism>
<dbReference type="InterPro" id="IPR032466">
    <property type="entry name" value="Metal_Hydrolase"/>
</dbReference>
<evidence type="ECO:0000313" key="7">
    <source>
        <dbReference type="Proteomes" id="UP000199109"/>
    </source>
</evidence>
<evidence type="ECO:0000256" key="4">
    <source>
        <dbReference type="PIRSR" id="PIRSR601559-51"/>
    </source>
</evidence>
<feature type="binding site" evidence="4">
    <location>
        <position position="253"/>
    </location>
    <ligand>
        <name>Zn(2+)</name>
        <dbReference type="ChEBI" id="CHEBI:29105"/>
        <label>2</label>
    </ligand>
</feature>
<comment type="cofactor">
    <cofactor evidence="4">
        <name>a divalent metal cation</name>
        <dbReference type="ChEBI" id="CHEBI:60240"/>
    </cofactor>
    <text evidence="4">Binds 2 divalent metal cations per subunit.</text>
</comment>
<dbReference type="PANTHER" id="PTHR10819:SF3">
    <property type="entry name" value="PHOSPHOTRIESTERASE-RELATED PROTEIN"/>
    <property type="match status" value="1"/>
</dbReference>
<evidence type="ECO:0000256" key="1">
    <source>
        <dbReference type="ARBA" id="ARBA00022723"/>
    </source>
</evidence>
<keyword evidence="7" id="KW-1185">Reference proteome</keyword>
<dbReference type="PANTHER" id="PTHR10819">
    <property type="entry name" value="PHOSPHOTRIESTERASE-RELATED"/>
    <property type="match status" value="1"/>
</dbReference>
<evidence type="ECO:0000256" key="2">
    <source>
        <dbReference type="ARBA" id="ARBA00022801"/>
    </source>
</evidence>
<feature type="modified residue" description="N6-carboxylysine" evidence="3 5">
    <location>
        <position position="191"/>
    </location>
</feature>
<feature type="binding site" description="via carbamate group" evidence="4">
    <location>
        <position position="191"/>
    </location>
    <ligand>
        <name>Zn(2+)</name>
        <dbReference type="ChEBI" id="CHEBI:29105"/>
        <label>1</label>
    </ligand>
</feature>
<dbReference type="Proteomes" id="UP000199109">
    <property type="component" value="Unassembled WGS sequence"/>
</dbReference>
<feature type="binding site" evidence="4">
    <location>
        <position position="315"/>
    </location>
    <ligand>
        <name>Zn(2+)</name>
        <dbReference type="ChEBI" id="CHEBI:29105"/>
        <label>1</label>
    </ligand>
</feature>
<reference evidence="6 7" key="1">
    <citation type="submission" date="2016-10" db="EMBL/GenBank/DDBJ databases">
        <authorList>
            <person name="de Groot N.N."/>
        </authorList>
    </citation>
    <scope>NUCLEOTIDE SEQUENCE [LARGE SCALE GENOMIC DNA]</scope>
    <source>
        <strain evidence="6 7">DSM 23421</strain>
    </source>
</reference>
<protein>
    <submittedName>
        <fullName evidence="6">Phosphotriesterase-related protein</fullName>
    </submittedName>
</protein>
<evidence type="ECO:0000256" key="3">
    <source>
        <dbReference type="PIRSR" id="PIRSR601559-50"/>
    </source>
</evidence>
<dbReference type="InterPro" id="IPR001559">
    <property type="entry name" value="Phosphotriesterase"/>
</dbReference>
<dbReference type="GO" id="GO:0008270">
    <property type="term" value="F:zinc ion binding"/>
    <property type="evidence" value="ECO:0007669"/>
    <property type="project" value="InterPro"/>
</dbReference>
<comment type="similarity">
    <text evidence="5">Belongs to the metallo-dependent hydrolases superfamily. Phosphotriesterase family.</text>
</comment>
<dbReference type="STRING" id="641691.SAMN05421636_11236"/>
<keyword evidence="1 4" id="KW-0479">Metal-binding</keyword>
<dbReference type="GO" id="GO:0016787">
    <property type="term" value="F:hydrolase activity"/>
    <property type="evidence" value="ECO:0007669"/>
    <property type="project" value="UniProtKB-KW"/>
</dbReference>
<evidence type="ECO:0000256" key="5">
    <source>
        <dbReference type="PROSITE-ProRule" id="PRU00679"/>
    </source>
</evidence>
<sequence length="372" mass="41774">MRRRKKGALGNLQLSAFPKEWFYTLGDKIFEMKKLVEHFLILLLAIFPSVALAQIITVTGPIEPEEMGLALIHEHIMVDWIGADSTGQHRWDRNEIVERALPYLKEIKEYGVTTFLDCTPAYLGRDPYVLKKLADRTGIHILTNTGYYGSGNNKYIPEGLMNTSAKEMAFHWIREFEHGIDGSGIRPGFIKISVENEEILSEIHRNLIEAAGLTHLKTGMAIVSHTGGDSPAMAQIRVLKEMGVSPSAFVWTHAQNGTMNGYLQAASQGAWISLDNIDGGTSNDTEGTGNIDWFVKTLLELKDRGILDHILISHDAGWYNVGEKNGGYYKGYTDLFTQLIPRLKQNGFTQKDIDLVLMENPKRAYAIHIRKE</sequence>